<reference evidence="2 3" key="1">
    <citation type="submission" date="2011-11" db="EMBL/GenBank/DDBJ databases">
        <title>The Noncontiguous Finished genome of Jonquetella anthropi DSM 22815.</title>
        <authorList>
            <consortium name="US DOE Joint Genome Institute (JGI-PGF)"/>
            <person name="Lucas S."/>
            <person name="Copeland A."/>
            <person name="Lapidus A."/>
            <person name="Glavina del Rio T."/>
            <person name="Dalin E."/>
            <person name="Tice H."/>
            <person name="Bruce D."/>
            <person name="Goodwin L."/>
            <person name="Pitluck S."/>
            <person name="Peters L."/>
            <person name="Mikhailova N."/>
            <person name="Held B."/>
            <person name="Kyrpides N."/>
            <person name="Mavromatis K."/>
            <person name="Ivanova N."/>
            <person name="Markowitz V."/>
            <person name="Cheng J.-F."/>
            <person name="Hugenholtz P."/>
            <person name="Woyke T."/>
            <person name="Wu D."/>
            <person name="Gronow S."/>
            <person name="Wellnitz S."/>
            <person name="Brambilla E."/>
            <person name="Klenk H.-P."/>
            <person name="Eisen J.A."/>
        </authorList>
    </citation>
    <scope>NUCLEOTIDE SEQUENCE [LARGE SCALE GENOMIC DNA]</scope>
    <source>
        <strain evidence="2 3">DSM 22815</strain>
    </source>
</reference>
<evidence type="ECO:0000313" key="3">
    <source>
        <dbReference type="Proteomes" id="UP000003806"/>
    </source>
</evidence>
<dbReference type="PIRSF" id="PIRSF009320">
    <property type="entry name" value="Nuc_binding_HP_1000"/>
    <property type="match status" value="1"/>
</dbReference>
<dbReference type="CDD" id="cd02042">
    <property type="entry name" value="ParAB_family"/>
    <property type="match status" value="1"/>
</dbReference>
<organism evidence="2 3">
    <name type="scientific">Jonquetella anthropi DSM 22815</name>
    <dbReference type="NCBI Taxonomy" id="885272"/>
    <lineage>
        <taxon>Bacteria</taxon>
        <taxon>Thermotogati</taxon>
        <taxon>Synergistota</taxon>
        <taxon>Synergistia</taxon>
        <taxon>Synergistales</taxon>
        <taxon>Dethiosulfovibrionaceae</taxon>
        <taxon>Jonquetella</taxon>
    </lineage>
</organism>
<dbReference type="InterPro" id="IPR025669">
    <property type="entry name" value="AAA_dom"/>
</dbReference>
<dbReference type="FunFam" id="3.40.50.300:FF:000285">
    <property type="entry name" value="Sporulation initiation inhibitor Soj"/>
    <property type="match status" value="1"/>
</dbReference>
<evidence type="ECO:0000259" key="1">
    <source>
        <dbReference type="Pfam" id="PF13614"/>
    </source>
</evidence>
<name>H0UJG3_9BACT</name>
<protein>
    <submittedName>
        <fullName evidence="2">ATPase involved in chromosome partitioning</fullName>
    </submittedName>
</protein>
<dbReference type="EMBL" id="CM001376">
    <property type="protein sequence ID" value="EHM13930.1"/>
    <property type="molecule type" value="Genomic_DNA"/>
</dbReference>
<dbReference type="HOGENOM" id="CLU_037612_1_4_0"/>
<gene>
    <name evidence="2" type="ORF">JonanDRAFT_1571</name>
</gene>
<dbReference type="InterPro" id="IPR050678">
    <property type="entry name" value="DNA_Partitioning_ATPase"/>
</dbReference>
<evidence type="ECO:0000313" key="2">
    <source>
        <dbReference type="EMBL" id="EHM13930.1"/>
    </source>
</evidence>
<feature type="domain" description="AAA" evidence="1">
    <location>
        <begin position="6"/>
        <end position="180"/>
    </location>
</feature>
<dbReference type="OrthoDB" id="9815116at2"/>
<dbReference type="eggNOG" id="COG1192">
    <property type="taxonomic scope" value="Bacteria"/>
</dbReference>
<dbReference type="STRING" id="885272.JonanDRAFT_1571"/>
<sequence length="257" mass="27752">MVEERMKVITVINQKGGVGKTTTVVNLSAELSRLGYRILTVDSDPQGNCSSGLGWGKEPGPTMYECLVDGVPAREAIVSTAWGPDLLPSGVSLAGAELDLAPLMSRENRLLRCLQGVWTDYDAALVDCPPALGLLTVNAMTAASVILVPIQCEYYAMEGLTLLDRTIQTVRLNLNPELKIDGILLTMYDQRTRLADEVAGQIREVFGSAVLNTVIPRNVALAEAPSFGQPVGIYASSSRGAEAYRQLAQEVEDKWLK</sequence>
<dbReference type="PANTHER" id="PTHR13696">
    <property type="entry name" value="P-LOOP CONTAINING NUCLEOSIDE TRIPHOSPHATE HYDROLASE"/>
    <property type="match status" value="1"/>
</dbReference>
<dbReference type="InterPro" id="IPR027417">
    <property type="entry name" value="P-loop_NTPase"/>
</dbReference>
<dbReference type="AlphaFoldDB" id="H0UJG3"/>
<dbReference type="Pfam" id="PF13614">
    <property type="entry name" value="AAA_31"/>
    <property type="match status" value="1"/>
</dbReference>
<dbReference type="RefSeq" id="WP_008519830.1">
    <property type="nucleotide sequence ID" value="NZ_CM001376.1"/>
</dbReference>
<proteinExistence type="predicted"/>
<dbReference type="SUPFAM" id="SSF52540">
    <property type="entry name" value="P-loop containing nucleoside triphosphate hydrolases"/>
    <property type="match status" value="1"/>
</dbReference>
<accession>H0UJG3</accession>
<dbReference type="Proteomes" id="UP000003806">
    <property type="component" value="Chromosome"/>
</dbReference>
<dbReference type="Gene3D" id="3.40.50.300">
    <property type="entry name" value="P-loop containing nucleotide triphosphate hydrolases"/>
    <property type="match status" value="1"/>
</dbReference>
<dbReference type="PANTHER" id="PTHR13696:SF52">
    <property type="entry name" value="PARA FAMILY PROTEIN CT_582"/>
    <property type="match status" value="1"/>
</dbReference>
<keyword evidence="3" id="KW-1185">Reference proteome</keyword>